<evidence type="ECO:0000313" key="4">
    <source>
        <dbReference type="EMBL" id="MCP2330316.1"/>
    </source>
</evidence>
<evidence type="ECO:0000259" key="2">
    <source>
        <dbReference type="Pfam" id="PF02543"/>
    </source>
</evidence>
<protein>
    <submittedName>
        <fullName evidence="4">Carbamoyltransferase</fullName>
    </submittedName>
</protein>
<comment type="similarity">
    <text evidence="1">Belongs to the NodU/CmcH family.</text>
</comment>
<dbReference type="Pfam" id="PF16861">
    <property type="entry name" value="Carbam_trans_C"/>
    <property type="match status" value="1"/>
</dbReference>
<dbReference type="RefSeq" id="WP_051313735.1">
    <property type="nucleotide sequence ID" value="NZ_AUBJ02000001.1"/>
</dbReference>
<sequence>MTAVLGLNFGTHDSAASLVVDGRVLAAAEEERFTRVKQTKVFPERAVEFCLEAAGLRLADLTRVAYFVDPRLQLLLPVTNARHTFPLSLGSLRSDLAKFDKRRTTLRQARRRVRPVPVTPVRHHVAHAASAFLVSSFEEATVITLDGRGEYETACVYAAGRRLDRRHAVTYPHSIGYFYSMLTRFLGFRPQRDEYKVMGLAAHGGPDLVPAMRRLVSMDTATGRLRLDLDYFDHHRRPSHRRGLFGSRMVDAFGPPRTADQALTDRHRAIAHATQRVLEEVVLGYATHARRITRSRKLCLAGGVALNALANQRIIESDLFDEVFIQPAANDAGTSLGGALHLSDRVRPTGGNHSTLLGPRFSDDDIGQALARARAAGELPETRFAVAAVPDRYRAAAELLRDDHVLGWFQDRMEFGPRALGSRSIIASPAEAGMTARINALIKQREEFRPLAPVVRAEDAADYFELHPAGTRVYPYMLATARVRPGLANRIPSAVHVDGTARLQIADARDYPHFHQLLTEFHGLTGTPVLINTSFNGPDEPIVRTPGDAIRSFVRLGLDALVMGSWLVTRNDPGAR</sequence>
<dbReference type="PANTHER" id="PTHR34847:SF1">
    <property type="entry name" value="NODULATION PROTEIN U"/>
    <property type="match status" value="1"/>
</dbReference>
<reference evidence="4 5" key="1">
    <citation type="submission" date="2013-07" db="EMBL/GenBank/DDBJ databases">
        <authorList>
            <consortium name="DOE Joint Genome Institute"/>
            <person name="Reeve W."/>
            <person name="Huntemann M."/>
            <person name="Han J."/>
            <person name="Chen A."/>
            <person name="Kyrpides N."/>
            <person name="Mavromatis K."/>
            <person name="Markowitz V."/>
            <person name="Palaniappan K."/>
            <person name="Ivanova N."/>
            <person name="Schaumberg A."/>
            <person name="Pati A."/>
            <person name="Liolios K."/>
            <person name="Nordberg H.P."/>
            <person name="Cantor M.N."/>
            <person name="Hua S.X."/>
            <person name="Woyke T."/>
        </authorList>
    </citation>
    <scope>NUCLEOTIDE SEQUENCE [LARGE SCALE GENOMIC DNA]</scope>
    <source>
        <strain evidence="4 5">DSM 43889</strain>
    </source>
</reference>
<dbReference type="SUPFAM" id="SSF53067">
    <property type="entry name" value="Actin-like ATPase domain"/>
    <property type="match status" value="1"/>
</dbReference>
<dbReference type="InterPro" id="IPR038152">
    <property type="entry name" value="Carbam_trans_C_sf"/>
</dbReference>
<dbReference type="InterPro" id="IPR003696">
    <property type="entry name" value="Carbtransf_dom"/>
</dbReference>
<dbReference type="InterPro" id="IPR051338">
    <property type="entry name" value="NodU/CmcH_Carbamoyltrnsfr"/>
</dbReference>
<evidence type="ECO:0000313" key="5">
    <source>
        <dbReference type="Proteomes" id="UP000791080"/>
    </source>
</evidence>
<comment type="caution">
    <text evidence="4">The sequence shown here is derived from an EMBL/GenBank/DDBJ whole genome shotgun (WGS) entry which is preliminary data.</text>
</comment>
<proteinExistence type="inferred from homology"/>
<dbReference type="Proteomes" id="UP000791080">
    <property type="component" value="Unassembled WGS sequence"/>
</dbReference>
<dbReference type="Pfam" id="PF02543">
    <property type="entry name" value="Carbam_trans_N"/>
    <property type="match status" value="2"/>
</dbReference>
<dbReference type="CDD" id="cd24098">
    <property type="entry name" value="ASKHA_NBD_TobZ_N"/>
    <property type="match status" value="1"/>
</dbReference>
<organism evidence="4 5">
    <name type="scientific">Actinoalloteichus caeruleus DSM 43889</name>
    <dbReference type="NCBI Taxonomy" id="1120930"/>
    <lineage>
        <taxon>Bacteria</taxon>
        <taxon>Bacillati</taxon>
        <taxon>Actinomycetota</taxon>
        <taxon>Actinomycetes</taxon>
        <taxon>Pseudonocardiales</taxon>
        <taxon>Pseudonocardiaceae</taxon>
        <taxon>Actinoalloteichus</taxon>
        <taxon>Actinoalloteichus cyanogriseus</taxon>
    </lineage>
</organism>
<feature type="domain" description="Carbamoyltransferase C-terminal" evidence="3">
    <location>
        <begin position="397"/>
        <end position="570"/>
    </location>
</feature>
<dbReference type="InterPro" id="IPR031730">
    <property type="entry name" value="Carbam_trans_C"/>
</dbReference>
<feature type="domain" description="Carbamoyltransferase" evidence="2">
    <location>
        <begin position="116"/>
        <end position="340"/>
    </location>
</feature>
<gene>
    <name evidence="4" type="ORF">G443_000586</name>
</gene>
<accession>A0ABT1JDW2</accession>
<keyword evidence="5" id="KW-1185">Reference proteome</keyword>
<dbReference type="PANTHER" id="PTHR34847">
    <property type="entry name" value="NODULATION PROTEIN U"/>
    <property type="match status" value="1"/>
</dbReference>
<evidence type="ECO:0000259" key="3">
    <source>
        <dbReference type="Pfam" id="PF16861"/>
    </source>
</evidence>
<dbReference type="Gene3D" id="3.30.420.40">
    <property type="match status" value="2"/>
</dbReference>
<evidence type="ECO:0000256" key="1">
    <source>
        <dbReference type="ARBA" id="ARBA00006129"/>
    </source>
</evidence>
<reference evidence="4 5" key="2">
    <citation type="submission" date="2022-06" db="EMBL/GenBank/DDBJ databases">
        <title>Genomic Encyclopedia of Type Strains, Phase I: the one thousand microbial genomes (KMG-I) project.</title>
        <authorList>
            <person name="Kyrpides N."/>
        </authorList>
    </citation>
    <scope>NUCLEOTIDE SEQUENCE [LARGE SCALE GENOMIC DNA]</scope>
    <source>
        <strain evidence="4 5">DSM 43889</strain>
    </source>
</reference>
<feature type="domain" description="Carbamoyltransferase" evidence="2">
    <location>
        <begin position="4"/>
        <end position="62"/>
    </location>
</feature>
<name>A0ABT1JDW2_ACTCY</name>
<dbReference type="InterPro" id="IPR043129">
    <property type="entry name" value="ATPase_NBD"/>
</dbReference>
<dbReference type="Gene3D" id="3.90.870.20">
    <property type="entry name" value="Carbamoyltransferase, C-terminal domain"/>
    <property type="match status" value="1"/>
</dbReference>
<dbReference type="EMBL" id="AUBJ02000001">
    <property type="protein sequence ID" value="MCP2330316.1"/>
    <property type="molecule type" value="Genomic_DNA"/>
</dbReference>